<dbReference type="AlphaFoldDB" id="A0A4V3BLS0"/>
<comment type="caution">
    <text evidence="6">The sequence shown here is derived from an EMBL/GenBank/DDBJ whole genome shotgun (WGS) entry which is preliminary data.</text>
</comment>
<dbReference type="Gene3D" id="3.30.1330.60">
    <property type="entry name" value="OmpA-like domain"/>
    <property type="match status" value="1"/>
</dbReference>
<dbReference type="PANTHER" id="PTHR30329:SF17">
    <property type="entry name" value="LIPOPROTEIN YFIB-RELATED"/>
    <property type="match status" value="1"/>
</dbReference>
<dbReference type="SUPFAM" id="SSF103088">
    <property type="entry name" value="OmpA-like"/>
    <property type="match status" value="1"/>
</dbReference>
<gene>
    <name evidence="6" type="ORF">C7389_12089</name>
</gene>
<evidence type="ECO:0000313" key="7">
    <source>
        <dbReference type="Proteomes" id="UP000295129"/>
    </source>
</evidence>
<accession>A0A4V3BLS0</accession>
<feature type="chain" id="PRO_5020463741" evidence="4">
    <location>
        <begin position="40"/>
        <end position="175"/>
    </location>
</feature>
<dbReference type="PROSITE" id="PS51123">
    <property type="entry name" value="OMPA_2"/>
    <property type="match status" value="1"/>
</dbReference>
<keyword evidence="7" id="KW-1185">Reference proteome</keyword>
<keyword evidence="2 3" id="KW-0472">Membrane</keyword>
<dbReference type="CDD" id="cd07185">
    <property type="entry name" value="OmpA_C-like"/>
    <property type="match status" value="1"/>
</dbReference>
<name>A0A4V3BLS0_9RHOO</name>
<dbReference type="Proteomes" id="UP000295129">
    <property type="component" value="Unassembled WGS sequence"/>
</dbReference>
<dbReference type="Pfam" id="PF00691">
    <property type="entry name" value="OmpA"/>
    <property type="match status" value="1"/>
</dbReference>
<dbReference type="RefSeq" id="WP_211168479.1">
    <property type="nucleotide sequence ID" value="NZ_SNVV01000020.1"/>
</dbReference>
<dbReference type="InterPro" id="IPR006664">
    <property type="entry name" value="OMP_bac"/>
</dbReference>
<evidence type="ECO:0000259" key="5">
    <source>
        <dbReference type="PROSITE" id="PS51123"/>
    </source>
</evidence>
<dbReference type="PRINTS" id="PR01023">
    <property type="entry name" value="NAFLGMOTY"/>
</dbReference>
<evidence type="ECO:0000256" key="2">
    <source>
        <dbReference type="ARBA" id="ARBA00023136"/>
    </source>
</evidence>
<dbReference type="PANTHER" id="PTHR30329">
    <property type="entry name" value="STATOR ELEMENT OF FLAGELLAR MOTOR COMPLEX"/>
    <property type="match status" value="1"/>
</dbReference>
<reference evidence="6 7" key="1">
    <citation type="submission" date="2019-03" db="EMBL/GenBank/DDBJ databases">
        <title>Genomic Encyclopedia of Type Strains, Phase IV (KMG-IV): sequencing the most valuable type-strain genomes for metagenomic binning, comparative biology and taxonomic classification.</title>
        <authorList>
            <person name="Goeker M."/>
        </authorList>
    </citation>
    <scope>NUCLEOTIDE SEQUENCE [LARGE SCALE GENOMIC DNA]</scope>
    <source>
        <strain evidence="6 7">DSM 12121</strain>
    </source>
</reference>
<dbReference type="InterPro" id="IPR036737">
    <property type="entry name" value="OmpA-like_sf"/>
</dbReference>
<evidence type="ECO:0000256" key="3">
    <source>
        <dbReference type="PROSITE-ProRule" id="PRU00473"/>
    </source>
</evidence>
<evidence type="ECO:0000313" key="6">
    <source>
        <dbReference type="EMBL" id="TDN47422.1"/>
    </source>
</evidence>
<proteinExistence type="predicted"/>
<evidence type="ECO:0000256" key="4">
    <source>
        <dbReference type="SAM" id="SignalP"/>
    </source>
</evidence>
<comment type="subcellular location">
    <subcellularLocation>
        <location evidence="1">Cell outer membrane</location>
    </subcellularLocation>
</comment>
<keyword evidence="4" id="KW-0732">Signal</keyword>
<organism evidence="6 7">
    <name type="scientific">Azoarcus indigens</name>
    <dbReference type="NCBI Taxonomy" id="29545"/>
    <lineage>
        <taxon>Bacteria</taxon>
        <taxon>Pseudomonadati</taxon>
        <taxon>Pseudomonadota</taxon>
        <taxon>Betaproteobacteria</taxon>
        <taxon>Rhodocyclales</taxon>
        <taxon>Zoogloeaceae</taxon>
        <taxon>Azoarcus</taxon>
    </lineage>
</organism>
<evidence type="ECO:0000256" key="1">
    <source>
        <dbReference type="ARBA" id="ARBA00004442"/>
    </source>
</evidence>
<sequence>MTRPLTSALQTPLRRLMAAMLLAATTLLLGCQTPPTAPAAGLEQRQIAALLRAGFTLTDEGWGLNLDGPILFDSNDDQLSERAHKALQQLTETLRSVDIDNLRVEGHADNTGSERHNQALSQRRADAVAKAIAEYGIPYDNIVRRGLGSAHPVADNASAEGRAQNRRVAIIVPAG</sequence>
<dbReference type="EMBL" id="SNVV01000020">
    <property type="protein sequence ID" value="TDN47422.1"/>
    <property type="molecule type" value="Genomic_DNA"/>
</dbReference>
<dbReference type="PROSITE" id="PS51257">
    <property type="entry name" value="PROKAR_LIPOPROTEIN"/>
    <property type="match status" value="1"/>
</dbReference>
<protein>
    <submittedName>
        <fullName evidence="6">Outer membrane protein OmpA-like peptidoglycan-associated protein</fullName>
    </submittedName>
</protein>
<dbReference type="PRINTS" id="PR01021">
    <property type="entry name" value="OMPADOMAIN"/>
</dbReference>
<feature type="domain" description="OmpA-like" evidence="5">
    <location>
        <begin position="60"/>
        <end position="175"/>
    </location>
</feature>
<dbReference type="GO" id="GO:0009279">
    <property type="term" value="C:cell outer membrane"/>
    <property type="evidence" value="ECO:0007669"/>
    <property type="project" value="UniProtKB-SubCell"/>
</dbReference>
<dbReference type="InterPro" id="IPR050330">
    <property type="entry name" value="Bact_OuterMem_StrucFunc"/>
</dbReference>
<dbReference type="InterPro" id="IPR006665">
    <property type="entry name" value="OmpA-like"/>
</dbReference>
<feature type="signal peptide" evidence="4">
    <location>
        <begin position="1"/>
        <end position="39"/>
    </location>
</feature>